<dbReference type="EMBL" id="LODT01000032">
    <property type="protein sequence ID" value="KYQ91958.1"/>
    <property type="molecule type" value="Genomic_DNA"/>
</dbReference>
<dbReference type="GO" id="GO:0008270">
    <property type="term" value="F:zinc ion binding"/>
    <property type="evidence" value="ECO:0007669"/>
    <property type="project" value="UniProtKB-KW"/>
</dbReference>
<accession>A0A151ZDC1</accession>
<proteinExistence type="predicted"/>
<reference evidence="4 5" key="1">
    <citation type="submission" date="2015-12" db="EMBL/GenBank/DDBJ databases">
        <title>Dictyostelia acquired genes for synthesis and detection of signals that induce cell-type specialization by lateral gene transfer from prokaryotes.</title>
        <authorList>
            <person name="Gloeckner G."/>
            <person name="Schaap P."/>
        </authorList>
    </citation>
    <scope>NUCLEOTIDE SEQUENCE [LARGE SCALE GENOMIC DNA]</scope>
    <source>
        <strain evidence="4 5">TK</strain>
    </source>
</reference>
<evidence type="ECO:0000313" key="5">
    <source>
        <dbReference type="Proteomes" id="UP000076078"/>
    </source>
</evidence>
<gene>
    <name evidence="4" type="ORF">DLAC_07199</name>
</gene>
<keyword evidence="1" id="KW-0862">Zinc</keyword>
<dbReference type="FunCoup" id="A0A151ZDC1">
    <property type="interactions" value="27"/>
</dbReference>
<sequence length="577" mass="66694">MIKSKICTVSNHLIKAEHYCELCYEIICLKCFKKHEKHKVVAVKQLYSKLNNLTNEKEKNLEVFTSDIQTQYDQQVATITSFFRDLHDQLYFKEVELKRELKSHYDDNLEQYTTVLSNLDQNIDLLNKITKEYENMNQPQQQQQQENNIPETPPITPAATTTITTTTPTIATIPTPTILLDQLLPLVPLPPQTLLQKLGSALSEISINPFQAATNNNTIPVTSNNNINNNNNNNNILKNEQTLDYQILSLNEHSSNVKGAINSIEFIRQRYCYFKNNQLERKNLEANYYLYRFGNISGVERVNIVTRERKIILTPEEASIGCPSFTDQDGYFYQNNSCNQQIVIIGYDKYFQLDCSKEYPVWKSGPFPINSEKLRYQSSIYDGKDSIFVIGGYSSDTINGFSGSSIFQFNIHTCEFKLVAQLPNPSRIHGLHYYNNYIYIFGGYNKKKLFLNEINGFNTLTYQFEKIIPTAYEKSKYNHFISGCIDYHHNCLYFISSKPVFYRYDMNTKTSSVLPTPIEQSTNSKMYFDGDHSIYLVLRSIENSVHCYNIKDGTWKLIDKLFSTVGGINDYISFSNI</sequence>
<keyword evidence="1" id="KW-0479">Metal-binding</keyword>
<evidence type="ECO:0000259" key="3">
    <source>
        <dbReference type="PROSITE" id="PS50119"/>
    </source>
</evidence>
<evidence type="ECO:0000256" key="2">
    <source>
        <dbReference type="SAM" id="MobiDB-lite"/>
    </source>
</evidence>
<dbReference type="InParanoid" id="A0A151ZDC1"/>
<dbReference type="Proteomes" id="UP000076078">
    <property type="component" value="Unassembled WGS sequence"/>
</dbReference>
<keyword evidence="5" id="KW-1185">Reference proteome</keyword>
<organism evidence="4 5">
    <name type="scientific">Tieghemostelium lacteum</name>
    <name type="common">Slime mold</name>
    <name type="synonym">Dictyostelium lacteum</name>
    <dbReference type="NCBI Taxonomy" id="361077"/>
    <lineage>
        <taxon>Eukaryota</taxon>
        <taxon>Amoebozoa</taxon>
        <taxon>Evosea</taxon>
        <taxon>Eumycetozoa</taxon>
        <taxon>Dictyostelia</taxon>
        <taxon>Dictyosteliales</taxon>
        <taxon>Raperosteliaceae</taxon>
        <taxon>Tieghemostelium</taxon>
    </lineage>
</organism>
<dbReference type="AlphaFoldDB" id="A0A151ZDC1"/>
<dbReference type="InterPro" id="IPR000315">
    <property type="entry name" value="Znf_B-box"/>
</dbReference>
<keyword evidence="1" id="KW-0863">Zinc-finger</keyword>
<protein>
    <recommendedName>
        <fullName evidence="3">B box-type domain-containing protein</fullName>
    </recommendedName>
</protein>
<dbReference type="InterPro" id="IPR015915">
    <property type="entry name" value="Kelch-typ_b-propeller"/>
</dbReference>
<evidence type="ECO:0000256" key="1">
    <source>
        <dbReference type="PROSITE-ProRule" id="PRU00024"/>
    </source>
</evidence>
<name>A0A151ZDC1_TIELA</name>
<dbReference type="Gene3D" id="2.120.10.80">
    <property type="entry name" value="Kelch-type beta propeller"/>
    <property type="match status" value="1"/>
</dbReference>
<feature type="domain" description="B box-type" evidence="3">
    <location>
        <begin position="2"/>
        <end position="43"/>
    </location>
</feature>
<feature type="compositionally biased region" description="Low complexity" evidence="2">
    <location>
        <begin position="137"/>
        <end position="150"/>
    </location>
</feature>
<feature type="region of interest" description="Disordered" evidence="2">
    <location>
        <begin position="137"/>
        <end position="157"/>
    </location>
</feature>
<dbReference type="SUPFAM" id="SSF117281">
    <property type="entry name" value="Kelch motif"/>
    <property type="match status" value="1"/>
</dbReference>
<evidence type="ECO:0000313" key="4">
    <source>
        <dbReference type="EMBL" id="KYQ91958.1"/>
    </source>
</evidence>
<comment type="caution">
    <text evidence="4">The sequence shown here is derived from an EMBL/GenBank/DDBJ whole genome shotgun (WGS) entry which is preliminary data.</text>
</comment>
<dbReference type="PROSITE" id="PS50119">
    <property type="entry name" value="ZF_BBOX"/>
    <property type="match status" value="1"/>
</dbReference>